<feature type="transmembrane region" description="Helical" evidence="8">
    <location>
        <begin position="459"/>
        <end position="482"/>
    </location>
</feature>
<dbReference type="GO" id="GO:0005886">
    <property type="term" value="C:plasma membrane"/>
    <property type="evidence" value="ECO:0007669"/>
    <property type="project" value="UniProtKB-SubCell"/>
</dbReference>
<accession>A0A0B0IGX3</accession>
<feature type="transmembrane region" description="Helical" evidence="8">
    <location>
        <begin position="129"/>
        <end position="150"/>
    </location>
</feature>
<dbReference type="EMBL" id="JRJU01000012">
    <property type="protein sequence ID" value="KHF40137.1"/>
    <property type="molecule type" value="Genomic_DNA"/>
</dbReference>
<organism evidence="9 10">
    <name type="scientific">Halalkalibacter okhensis</name>
    <dbReference type="NCBI Taxonomy" id="333138"/>
    <lineage>
        <taxon>Bacteria</taxon>
        <taxon>Bacillati</taxon>
        <taxon>Bacillota</taxon>
        <taxon>Bacilli</taxon>
        <taxon>Bacillales</taxon>
        <taxon>Bacillaceae</taxon>
        <taxon>Halalkalibacter</taxon>
    </lineage>
</organism>
<proteinExistence type="inferred from homology"/>
<evidence type="ECO:0000256" key="5">
    <source>
        <dbReference type="ARBA" id="ARBA00022692"/>
    </source>
</evidence>
<sequence length="492" mass="53981">MVLPISAFIVVIFVLWGLMAPQHMEETTASILSLITESIGWYYVVITALVVAFCLFIAFGPYRHMKLGKENDKPKFSYFAWIGMLFAAGMGVGLVFWGVAEPMSHYVNPPEGIEPESTEAAEMGLLFGIFHWGMHPWAVYALIGMALALVKYRKELPGLISSIFYPLLGERIYGPLGKGIDITATVGTSIGIATSFGLSTLQLSGGMEELFGMSSGNTLYIIIIVVITVIYMISVLSGINRGMKYLSEFNLLLAGVLFLVMLIVGPSIFILEHIVKTTGMYISQFITLSFETMPYSDKEWLSEWTFFYWAWVIVWSPFVGTFIARISRGRTLQQFVLGVLFVPTLGTILWFVAFGGSALYYDMFEGADLANSIQSDPEAGLFLFLDSLPLGMVLSFLALLLTTIFFITSANSATFVLGVLTSKGSLNPSNVVMSIWGLLIAGVSCALLISGGLDGLQSAAIIAALPFTLLLLLIIVSVFLYLRKEGRRSHQK</sequence>
<dbReference type="AlphaFoldDB" id="A0A0B0IGX3"/>
<evidence type="ECO:0000256" key="3">
    <source>
        <dbReference type="ARBA" id="ARBA00022448"/>
    </source>
</evidence>
<feature type="transmembrane region" description="Helical" evidence="8">
    <location>
        <begin position="431"/>
        <end position="453"/>
    </location>
</feature>
<comment type="subcellular location">
    <subcellularLocation>
        <location evidence="1">Cell membrane</location>
        <topology evidence="1">Multi-pass membrane protein</topology>
    </subcellularLocation>
</comment>
<dbReference type="Proteomes" id="UP000030832">
    <property type="component" value="Unassembled WGS sequence"/>
</dbReference>
<evidence type="ECO:0000256" key="6">
    <source>
        <dbReference type="ARBA" id="ARBA00022989"/>
    </source>
</evidence>
<dbReference type="STRING" id="333138.LQ50_11545"/>
<dbReference type="PANTHER" id="PTHR30047">
    <property type="entry name" value="HIGH-AFFINITY CHOLINE TRANSPORT PROTEIN-RELATED"/>
    <property type="match status" value="1"/>
</dbReference>
<evidence type="ECO:0000256" key="2">
    <source>
        <dbReference type="ARBA" id="ARBA00005658"/>
    </source>
</evidence>
<feature type="transmembrane region" description="Helical" evidence="8">
    <location>
        <begin position="40"/>
        <end position="59"/>
    </location>
</feature>
<dbReference type="Pfam" id="PF02028">
    <property type="entry name" value="BCCT"/>
    <property type="match status" value="1"/>
</dbReference>
<reference evidence="9 10" key="1">
    <citation type="submission" date="2014-09" db="EMBL/GenBank/DDBJ databases">
        <title>Genome sequencing and annotation of Bacillus Okhensis strain Kh10-101T.</title>
        <authorList>
            <person name="Prakash J.S."/>
        </authorList>
    </citation>
    <scope>NUCLEOTIDE SEQUENCE [LARGE SCALE GENOMIC DNA]</scope>
    <source>
        <strain evidence="10">Kh10-101T</strain>
    </source>
</reference>
<keyword evidence="6 8" id="KW-1133">Transmembrane helix</keyword>
<keyword evidence="3" id="KW-0813">Transport</keyword>
<evidence type="ECO:0000313" key="10">
    <source>
        <dbReference type="Proteomes" id="UP000030832"/>
    </source>
</evidence>
<feature type="transmembrane region" description="Helical" evidence="8">
    <location>
        <begin position="392"/>
        <end position="419"/>
    </location>
</feature>
<evidence type="ECO:0000256" key="7">
    <source>
        <dbReference type="ARBA" id="ARBA00023136"/>
    </source>
</evidence>
<comment type="similarity">
    <text evidence="2">Belongs to the BCCT transporter (TC 2.A.15) family.</text>
</comment>
<keyword evidence="4" id="KW-1003">Cell membrane</keyword>
<dbReference type="InterPro" id="IPR000060">
    <property type="entry name" value="BCCT_transptr"/>
</dbReference>
<dbReference type="GO" id="GO:0022857">
    <property type="term" value="F:transmembrane transporter activity"/>
    <property type="evidence" value="ECO:0007669"/>
    <property type="project" value="InterPro"/>
</dbReference>
<evidence type="ECO:0000256" key="4">
    <source>
        <dbReference type="ARBA" id="ARBA00022475"/>
    </source>
</evidence>
<dbReference type="eggNOG" id="COG1292">
    <property type="taxonomic scope" value="Bacteria"/>
</dbReference>
<feature type="transmembrane region" description="Helical" evidence="8">
    <location>
        <begin position="79"/>
        <end position="100"/>
    </location>
</feature>
<evidence type="ECO:0000313" key="9">
    <source>
        <dbReference type="EMBL" id="KHF40137.1"/>
    </source>
</evidence>
<protein>
    <submittedName>
        <fullName evidence="9">Glycine/betaine ABC transporter permease</fullName>
    </submittedName>
</protein>
<keyword evidence="7 8" id="KW-0472">Membrane</keyword>
<feature type="transmembrane region" description="Helical" evidence="8">
    <location>
        <begin position="336"/>
        <end position="361"/>
    </location>
</feature>
<keyword evidence="5 8" id="KW-0812">Transmembrane</keyword>
<keyword evidence="10" id="KW-1185">Reference proteome</keyword>
<gene>
    <name evidence="9" type="ORF">LQ50_11545</name>
</gene>
<name>A0A0B0IGX3_9BACI</name>
<dbReference type="PANTHER" id="PTHR30047:SF7">
    <property type="entry name" value="HIGH-AFFINITY CHOLINE TRANSPORT PROTEIN"/>
    <property type="match status" value="1"/>
</dbReference>
<dbReference type="NCBIfam" id="TIGR00842">
    <property type="entry name" value="bcct"/>
    <property type="match status" value="1"/>
</dbReference>
<feature type="transmembrane region" description="Helical" evidence="8">
    <location>
        <begin position="179"/>
        <end position="198"/>
    </location>
</feature>
<feature type="transmembrane region" description="Helical" evidence="8">
    <location>
        <begin position="251"/>
        <end position="271"/>
    </location>
</feature>
<feature type="transmembrane region" description="Helical" evidence="8">
    <location>
        <begin position="306"/>
        <end position="324"/>
    </location>
</feature>
<evidence type="ECO:0000256" key="1">
    <source>
        <dbReference type="ARBA" id="ARBA00004651"/>
    </source>
</evidence>
<feature type="transmembrane region" description="Helical" evidence="8">
    <location>
        <begin position="218"/>
        <end position="239"/>
    </location>
</feature>
<evidence type="ECO:0000256" key="8">
    <source>
        <dbReference type="SAM" id="Phobius"/>
    </source>
</evidence>
<comment type="caution">
    <text evidence="9">The sequence shown here is derived from an EMBL/GenBank/DDBJ whole genome shotgun (WGS) entry which is preliminary data.</text>
</comment>